<dbReference type="EMBL" id="GL876967">
    <property type="protein sequence ID" value="KLU83331.1"/>
    <property type="molecule type" value="Genomic_DNA"/>
</dbReference>
<gene>
    <name evidence="1" type="ORF">MAPG_02395</name>
</gene>
<evidence type="ECO:0000313" key="2">
    <source>
        <dbReference type="EnsemblFungi" id="MAPG_02395T0"/>
    </source>
</evidence>
<dbReference type="AlphaFoldDB" id="A0A0C4DR89"/>
<reference evidence="2" key="5">
    <citation type="submission" date="2015-06" db="UniProtKB">
        <authorList>
            <consortium name="EnsemblFungi"/>
        </authorList>
    </citation>
    <scope>IDENTIFICATION</scope>
    <source>
        <strain evidence="2">ATCC 64411</strain>
    </source>
</reference>
<reference evidence="3" key="1">
    <citation type="submission" date="2010-05" db="EMBL/GenBank/DDBJ databases">
        <title>The genome sequence of Magnaporthe poae strain ATCC 64411.</title>
        <authorList>
            <person name="Ma L.-J."/>
            <person name="Dead R."/>
            <person name="Young S."/>
            <person name="Zeng Q."/>
            <person name="Koehrsen M."/>
            <person name="Alvarado L."/>
            <person name="Berlin A."/>
            <person name="Chapman S.B."/>
            <person name="Chen Z."/>
            <person name="Freedman E."/>
            <person name="Gellesch M."/>
            <person name="Goldberg J."/>
            <person name="Griggs A."/>
            <person name="Gujja S."/>
            <person name="Heilman E.R."/>
            <person name="Heiman D."/>
            <person name="Hepburn T."/>
            <person name="Howarth C."/>
            <person name="Jen D."/>
            <person name="Larson L."/>
            <person name="Mehta T."/>
            <person name="Neiman D."/>
            <person name="Pearson M."/>
            <person name="Roberts A."/>
            <person name="Saif S."/>
            <person name="Shea T."/>
            <person name="Shenoy N."/>
            <person name="Sisk P."/>
            <person name="Stolte C."/>
            <person name="Sykes S."/>
            <person name="Walk T."/>
            <person name="White J."/>
            <person name="Yandava C."/>
            <person name="Haas B."/>
            <person name="Nusbaum C."/>
            <person name="Birren B."/>
        </authorList>
    </citation>
    <scope>NUCLEOTIDE SEQUENCE [LARGE SCALE GENOMIC DNA]</scope>
    <source>
        <strain evidence="3">ATCC 64411 / 73-15</strain>
    </source>
</reference>
<organism evidence="2 3">
    <name type="scientific">Magnaporthiopsis poae (strain ATCC 64411 / 73-15)</name>
    <name type="common">Kentucky bluegrass fungus</name>
    <name type="synonym">Magnaporthe poae</name>
    <dbReference type="NCBI Taxonomy" id="644358"/>
    <lineage>
        <taxon>Eukaryota</taxon>
        <taxon>Fungi</taxon>
        <taxon>Dikarya</taxon>
        <taxon>Ascomycota</taxon>
        <taxon>Pezizomycotina</taxon>
        <taxon>Sordariomycetes</taxon>
        <taxon>Sordariomycetidae</taxon>
        <taxon>Magnaporthales</taxon>
        <taxon>Magnaporthaceae</taxon>
        <taxon>Magnaporthiopsis</taxon>
    </lineage>
</organism>
<reference evidence="1" key="2">
    <citation type="submission" date="2010-05" db="EMBL/GenBank/DDBJ databases">
        <title>The Genome Sequence of Magnaporthe poae strain ATCC 64411.</title>
        <authorList>
            <consortium name="The Broad Institute Genome Sequencing Platform"/>
            <consortium name="Broad Institute Genome Sequencing Center for Infectious Disease"/>
            <person name="Ma L.-J."/>
            <person name="Dead R."/>
            <person name="Young S."/>
            <person name="Zeng Q."/>
            <person name="Koehrsen M."/>
            <person name="Alvarado L."/>
            <person name="Berlin A."/>
            <person name="Chapman S.B."/>
            <person name="Chen Z."/>
            <person name="Freedman E."/>
            <person name="Gellesch M."/>
            <person name="Goldberg J."/>
            <person name="Griggs A."/>
            <person name="Gujja S."/>
            <person name="Heilman E.R."/>
            <person name="Heiman D."/>
            <person name="Hepburn T."/>
            <person name="Howarth C."/>
            <person name="Jen D."/>
            <person name="Larson L."/>
            <person name="Mehta T."/>
            <person name="Neiman D."/>
            <person name="Pearson M."/>
            <person name="Roberts A."/>
            <person name="Saif S."/>
            <person name="Shea T."/>
            <person name="Shenoy N."/>
            <person name="Sisk P."/>
            <person name="Stolte C."/>
            <person name="Sykes S."/>
            <person name="Walk T."/>
            <person name="White J."/>
            <person name="Yandava C."/>
            <person name="Haas B."/>
            <person name="Nusbaum C."/>
            <person name="Birren B."/>
        </authorList>
    </citation>
    <scope>NUCLEOTIDE SEQUENCE</scope>
    <source>
        <strain evidence="1">ATCC 64411</strain>
    </source>
</reference>
<accession>A0A0C4DR89</accession>
<protein>
    <submittedName>
        <fullName evidence="1 2">Uncharacterized protein</fullName>
    </submittedName>
</protein>
<keyword evidence="3" id="KW-1185">Reference proteome</keyword>
<sequence>MDANQAGRASTVLVTLRKPVVISSVSRTIAQDRRKEEGMDQNHIPALPRSRRLPQAADCIRIRWRVWIQVHVFVPDLRGVACTYLPPFDRRRSAPSSGYHVWSAWRGRSR</sequence>
<evidence type="ECO:0000313" key="1">
    <source>
        <dbReference type="EMBL" id="KLU83331.1"/>
    </source>
</evidence>
<reference evidence="2" key="4">
    <citation type="journal article" date="2015" name="G3 (Bethesda)">
        <title>Genome sequences of three phytopathogenic species of the Magnaporthaceae family of fungi.</title>
        <authorList>
            <person name="Okagaki L.H."/>
            <person name="Nunes C.C."/>
            <person name="Sailsbery J."/>
            <person name="Clay B."/>
            <person name="Brown D."/>
            <person name="John T."/>
            <person name="Oh Y."/>
            <person name="Young N."/>
            <person name="Fitzgerald M."/>
            <person name="Haas B.J."/>
            <person name="Zeng Q."/>
            <person name="Young S."/>
            <person name="Adiconis X."/>
            <person name="Fan L."/>
            <person name="Levin J.Z."/>
            <person name="Mitchell T.K."/>
            <person name="Okubara P.A."/>
            <person name="Farman M.L."/>
            <person name="Kohn L.M."/>
            <person name="Birren B."/>
            <person name="Ma L.-J."/>
            <person name="Dean R.A."/>
        </authorList>
    </citation>
    <scope>NUCLEOTIDE SEQUENCE</scope>
    <source>
        <strain evidence="2">ATCC 64411 / 73-15</strain>
    </source>
</reference>
<proteinExistence type="predicted"/>
<dbReference type="EnsemblFungi" id="MAPG_02395T0">
    <property type="protein sequence ID" value="MAPG_02395T0"/>
    <property type="gene ID" value="MAPG_02395"/>
</dbReference>
<evidence type="ECO:0000313" key="3">
    <source>
        <dbReference type="Proteomes" id="UP000011715"/>
    </source>
</evidence>
<dbReference type="VEuPathDB" id="FungiDB:MAPG_02395"/>
<reference evidence="1" key="3">
    <citation type="submission" date="2011-03" db="EMBL/GenBank/DDBJ databases">
        <title>Annotation of Magnaporthe poae ATCC 64411.</title>
        <authorList>
            <person name="Ma L.-J."/>
            <person name="Dead R."/>
            <person name="Young S.K."/>
            <person name="Zeng Q."/>
            <person name="Gargeya S."/>
            <person name="Fitzgerald M."/>
            <person name="Haas B."/>
            <person name="Abouelleil A."/>
            <person name="Alvarado L."/>
            <person name="Arachchi H.M."/>
            <person name="Berlin A."/>
            <person name="Brown A."/>
            <person name="Chapman S.B."/>
            <person name="Chen Z."/>
            <person name="Dunbar C."/>
            <person name="Freedman E."/>
            <person name="Gearin G."/>
            <person name="Gellesch M."/>
            <person name="Goldberg J."/>
            <person name="Griggs A."/>
            <person name="Gujja S."/>
            <person name="Heiman D."/>
            <person name="Howarth C."/>
            <person name="Larson L."/>
            <person name="Lui A."/>
            <person name="MacDonald P.J.P."/>
            <person name="Mehta T."/>
            <person name="Montmayeur A."/>
            <person name="Murphy C."/>
            <person name="Neiman D."/>
            <person name="Pearson M."/>
            <person name="Priest M."/>
            <person name="Roberts A."/>
            <person name="Saif S."/>
            <person name="Shea T."/>
            <person name="Shenoy N."/>
            <person name="Sisk P."/>
            <person name="Stolte C."/>
            <person name="Sykes S."/>
            <person name="Yandava C."/>
            <person name="Wortman J."/>
            <person name="Nusbaum C."/>
            <person name="Birren B."/>
        </authorList>
    </citation>
    <scope>NUCLEOTIDE SEQUENCE</scope>
    <source>
        <strain evidence="1">ATCC 64411</strain>
    </source>
</reference>
<name>A0A0C4DR89_MAGP6</name>
<dbReference type="Proteomes" id="UP000011715">
    <property type="component" value="Unassembled WGS sequence"/>
</dbReference>
<dbReference type="EMBL" id="ADBL01000598">
    <property type="status" value="NOT_ANNOTATED_CDS"/>
    <property type="molecule type" value="Genomic_DNA"/>
</dbReference>